<sequence length="129" mass="15144">MIEFKYMLGIFIVTTIVISLLSLVIWGVMLLFYMEEIDSYFDSPDFPNRGYKGLWPWEMGRAFSYGVFLLFPNSRFVNKKFPHACKNIKVDELPRKIKLMVAFPMYTNVPSSSFLLMGGVVLYIKKWLF</sequence>
<organism evidence="2 3">
    <name type="scientific">Litchfieldella anticariensis (strain DSM 16096 / CECT 5854 / CIP 108499 / LMG 22089 / FP35)</name>
    <name type="common">Halomonas anticariensis</name>
    <dbReference type="NCBI Taxonomy" id="1121939"/>
    <lineage>
        <taxon>Bacteria</taxon>
        <taxon>Pseudomonadati</taxon>
        <taxon>Pseudomonadota</taxon>
        <taxon>Gammaproteobacteria</taxon>
        <taxon>Oceanospirillales</taxon>
        <taxon>Halomonadaceae</taxon>
        <taxon>Litchfieldella</taxon>
    </lineage>
</organism>
<evidence type="ECO:0000313" key="2">
    <source>
        <dbReference type="EMBL" id="EPC03130.1"/>
    </source>
</evidence>
<feature type="transmembrane region" description="Helical" evidence="1">
    <location>
        <begin position="105"/>
        <end position="124"/>
    </location>
</feature>
<keyword evidence="1" id="KW-0472">Membrane</keyword>
<name>S2KMI1_LITA3</name>
<dbReference type="Proteomes" id="UP000014463">
    <property type="component" value="Unassembled WGS sequence"/>
</dbReference>
<comment type="caution">
    <text evidence="2">The sequence shown here is derived from an EMBL/GenBank/DDBJ whole genome shotgun (WGS) entry which is preliminary data.</text>
</comment>
<keyword evidence="1" id="KW-1133">Transmembrane helix</keyword>
<dbReference type="OrthoDB" id="6168463at2"/>
<evidence type="ECO:0000256" key="1">
    <source>
        <dbReference type="SAM" id="Phobius"/>
    </source>
</evidence>
<dbReference type="AlphaFoldDB" id="S2KMI1"/>
<dbReference type="EMBL" id="ASTJ01000022">
    <property type="protein sequence ID" value="EPC03130.1"/>
    <property type="molecule type" value="Genomic_DNA"/>
</dbReference>
<keyword evidence="1" id="KW-0812">Transmembrane</keyword>
<accession>S2KMI1</accession>
<proteinExistence type="predicted"/>
<keyword evidence="3" id="KW-1185">Reference proteome</keyword>
<dbReference type="STRING" id="1121939.L861_22740"/>
<evidence type="ECO:0000313" key="3">
    <source>
        <dbReference type="Proteomes" id="UP000014463"/>
    </source>
</evidence>
<gene>
    <name evidence="2" type="ORF">L861_22740</name>
</gene>
<dbReference type="RefSeq" id="WP_016416051.1">
    <property type="nucleotide sequence ID" value="NZ_AUAB01000022.1"/>
</dbReference>
<reference evidence="2 3" key="1">
    <citation type="journal article" date="2013" name="Genome Announc.">
        <title>Draft genome sequence of the moderately halophilic gammaproteobacterium Halomonas anticariensis FP35.</title>
        <authorList>
            <person name="Tahrioui A."/>
            <person name="Quesada E."/>
            <person name="Llamas I."/>
        </authorList>
    </citation>
    <scope>NUCLEOTIDE SEQUENCE [LARGE SCALE GENOMIC DNA]</scope>
    <source>
        <strain evidence="3">DSM 16096 / CECT 5854 / LMG 22089 / FP35</strain>
    </source>
</reference>
<protein>
    <submittedName>
        <fullName evidence="2">Uncharacterized protein</fullName>
    </submittedName>
</protein>
<feature type="transmembrane region" description="Helical" evidence="1">
    <location>
        <begin position="7"/>
        <end position="34"/>
    </location>
</feature>